<feature type="compositionally biased region" description="Basic and acidic residues" evidence="1">
    <location>
        <begin position="387"/>
        <end position="401"/>
    </location>
</feature>
<dbReference type="InterPro" id="IPR031937">
    <property type="entry name" value="PNISR"/>
</dbReference>
<feature type="compositionally biased region" description="Basic and acidic residues" evidence="1">
    <location>
        <begin position="472"/>
        <end position="499"/>
    </location>
</feature>
<dbReference type="OrthoDB" id="10065820at2759"/>
<dbReference type="AlphaFoldDB" id="A0A8I6RI16"/>
<feature type="compositionally biased region" description="Acidic residues" evidence="1">
    <location>
        <begin position="271"/>
        <end position="281"/>
    </location>
</feature>
<dbReference type="RefSeq" id="XP_014242447.1">
    <property type="nucleotide sequence ID" value="XM_014386961.2"/>
</dbReference>
<feature type="compositionally biased region" description="Basic and acidic residues" evidence="1">
    <location>
        <begin position="222"/>
        <end position="247"/>
    </location>
</feature>
<dbReference type="Pfam" id="PF15996">
    <property type="entry name" value="PNISR"/>
    <property type="match status" value="1"/>
</dbReference>
<feature type="region of interest" description="Disordered" evidence="1">
    <location>
        <begin position="222"/>
        <end position="293"/>
    </location>
</feature>
<dbReference type="Proteomes" id="UP000494040">
    <property type="component" value="Unassembled WGS sequence"/>
</dbReference>
<organism evidence="2 3">
    <name type="scientific">Cimex lectularius</name>
    <name type="common">Bed bug</name>
    <name type="synonym">Acanthia lectularia</name>
    <dbReference type="NCBI Taxonomy" id="79782"/>
    <lineage>
        <taxon>Eukaryota</taxon>
        <taxon>Metazoa</taxon>
        <taxon>Ecdysozoa</taxon>
        <taxon>Arthropoda</taxon>
        <taxon>Hexapoda</taxon>
        <taxon>Insecta</taxon>
        <taxon>Pterygota</taxon>
        <taxon>Neoptera</taxon>
        <taxon>Paraneoptera</taxon>
        <taxon>Hemiptera</taxon>
        <taxon>Heteroptera</taxon>
        <taxon>Panheteroptera</taxon>
        <taxon>Cimicomorpha</taxon>
        <taxon>Cimicidae</taxon>
        <taxon>Cimex</taxon>
    </lineage>
</organism>
<feature type="compositionally biased region" description="Low complexity" evidence="1">
    <location>
        <begin position="78"/>
        <end position="90"/>
    </location>
</feature>
<feature type="region of interest" description="Disordered" evidence="1">
    <location>
        <begin position="169"/>
        <end position="191"/>
    </location>
</feature>
<feature type="compositionally biased region" description="Basic and acidic residues" evidence="1">
    <location>
        <begin position="56"/>
        <end position="75"/>
    </location>
</feature>
<evidence type="ECO:0008006" key="4">
    <source>
        <dbReference type="Google" id="ProtNLM"/>
    </source>
</evidence>
<dbReference type="PANTHER" id="PTHR31518">
    <property type="entry name" value="ARGININE/SERINE-RICH PROTEIN PNISR"/>
    <property type="match status" value="1"/>
</dbReference>
<sequence>MNPDFQNIWPANIAGQGDSFPPQWSMSSGTQYNMNVPQEQVDWASLAQQWIKMKEETPIEKEGGEAPMELTKDEPASNPVQQQQQQQPQQPWQPTPPPGNWTNTTWGWDQNSGWCWNTAKPPPAATFPNTYTPPVIPVEPVVPIPAQNVFCYTAPQVPVQQETYSSSSTYWSGSGAEPKESWENTTNSRKKEIVVADTPPELDAAKRKQLPAWIREGLEKMEREKQKKAENEKLEKLRQEELLKKTEISTPTNSSSNGEPQLPQKSKFESDSEESEQEVEQVQDPKKSRHTESLTKVVPLKPVFRTKEQILQACMVDVRKILTQILMEVTSEEIRKAVNETYKKFKKKGRQCIKSPAATIRKTPALSSLTGKLGLGIYESDSGSESEQEKVTDPDSDQDIRDRIERLKNEFVKVEVRIEREVAEQEERERKQLRGDVNNEGSINVEEQVQPINKGTVNHKEKYNNQSQKAKVVNEGKREKGNETREEPKDVKKVNDQRSHSYNSSESSSTDSRSPSPYYKKKHNKHHRKRYSRSSSRSRSRSKSRNRSRSRDRRHKKSHRHRSDSRKQSYRGRRRSSSSSSGEHRNRKSGRRR</sequence>
<proteinExistence type="predicted"/>
<feature type="compositionally biased region" description="Basic residues" evidence="1">
    <location>
        <begin position="519"/>
        <end position="576"/>
    </location>
</feature>
<feature type="compositionally biased region" description="Basic and acidic residues" evidence="1">
    <location>
        <begin position="423"/>
        <end position="434"/>
    </location>
</feature>
<feature type="compositionally biased region" description="Low complexity" evidence="1">
    <location>
        <begin position="500"/>
        <end position="518"/>
    </location>
</feature>
<feature type="compositionally biased region" description="Basic and acidic residues" evidence="1">
    <location>
        <begin position="283"/>
        <end position="293"/>
    </location>
</feature>
<dbReference type="KEGG" id="clec:106662721"/>
<accession>A0A8I6RI16</accession>
<protein>
    <recommendedName>
        <fullName evidence="4">Arginine/serine-rich protein PNISR</fullName>
    </recommendedName>
</protein>
<evidence type="ECO:0000256" key="1">
    <source>
        <dbReference type="SAM" id="MobiDB-lite"/>
    </source>
</evidence>
<feature type="region of interest" description="Disordered" evidence="1">
    <location>
        <begin position="423"/>
        <end position="593"/>
    </location>
</feature>
<reference evidence="2" key="1">
    <citation type="submission" date="2022-01" db="UniProtKB">
        <authorList>
            <consortium name="EnsemblMetazoa"/>
        </authorList>
    </citation>
    <scope>IDENTIFICATION</scope>
</reference>
<evidence type="ECO:0000313" key="2">
    <source>
        <dbReference type="EnsemblMetazoa" id="XP_014242447.1"/>
    </source>
</evidence>
<feature type="region of interest" description="Disordered" evidence="1">
    <location>
        <begin position="56"/>
        <end position="109"/>
    </location>
</feature>
<name>A0A8I6RI16_CIMLE</name>
<feature type="region of interest" description="Disordered" evidence="1">
    <location>
        <begin position="377"/>
        <end position="401"/>
    </location>
</feature>
<feature type="region of interest" description="Disordered" evidence="1">
    <location>
        <begin position="1"/>
        <end position="26"/>
    </location>
</feature>
<feature type="compositionally biased region" description="Polar residues" evidence="1">
    <location>
        <begin position="439"/>
        <end position="456"/>
    </location>
</feature>
<dbReference type="EnsemblMetazoa" id="XM_014386961.2">
    <property type="protein sequence ID" value="XP_014242447.1"/>
    <property type="gene ID" value="LOC106662721"/>
</dbReference>
<dbReference type="GeneID" id="106662721"/>
<feature type="compositionally biased region" description="Polar residues" evidence="1">
    <location>
        <begin position="248"/>
        <end position="259"/>
    </location>
</feature>
<feature type="compositionally biased region" description="Low complexity" evidence="1">
    <location>
        <begin position="100"/>
        <end position="109"/>
    </location>
</feature>
<keyword evidence="3" id="KW-1185">Reference proteome</keyword>
<evidence type="ECO:0000313" key="3">
    <source>
        <dbReference type="Proteomes" id="UP000494040"/>
    </source>
</evidence>
<dbReference type="OMA" id="PPPFMKG"/>